<evidence type="ECO:0000259" key="6">
    <source>
        <dbReference type="Pfam" id="PF00150"/>
    </source>
</evidence>
<comment type="similarity">
    <text evidence="1 4">Belongs to the glycosyl hydrolase 5 (cellulase A) family.</text>
</comment>
<dbReference type="Gene3D" id="3.20.20.80">
    <property type="entry name" value="Glycosidases"/>
    <property type="match status" value="1"/>
</dbReference>
<dbReference type="PANTHER" id="PTHR34142">
    <property type="entry name" value="ENDO-BETA-1,4-GLUCANASE A"/>
    <property type="match status" value="1"/>
</dbReference>
<dbReference type="InterPro" id="IPR001547">
    <property type="entry name" value="Glyco_hydro_5"/>
</dbReference>
<evidence type="ECO:0000256" key="1">
    <source>
        <dbReference type="ARBA" id="ARBA00005641"/>
    </source>
</evidence>
<dbReference type="Pfam" id="PF00150">
    <property type="entry name" value="Cellulase"/>
    <property type="match status" value="1"/>
</dbReference>
<dbReference type="AlphaFoldDB" id="A0AAP5LPX0"/>
<keyword evidence="3 4" id="KW-0326">Glycosidase</keyword>
<evidence type="ECO:0000313" key="7">
    <source>
        <dbReference type="EMBL" id="MDR6726726.1"/>
    </source>
</evidence>
<feature type="signal peptide" evidence="5">
    <location>
        <begin position="1"/>
        <end position="33"/>
    </location>
</feature>
<dbReference type="InterPro" id="IPR017853">
    <property type="entry name" value="GH"/>
</dbReference>
<dbReference type="PANTHER" id="PTHR34142:SF1">
    <property type="entry name" value="GLYCOSIDE HYDROLASE FAMILY 5 DOMAIN-CONTAINING PROTEIN"/>
    <property type="match status" value="1"/>
</dbReference>
<feature type="chain" id="PRO_5042979073" evidence="5">
    <location>
        <begin position="34"/>
        <end position="342"/>
    </location>
</feature>
<accession>A0AAP5LPX0</accession>
<evidence type="ECO:0000256" key="5">
    <source>
        <dbReference type="SAM" id="SignalP"/>
    </source>
</evidence>
<name>A0AAP5LPX0_PAEAM</name>
<proteinExistence type="inferred from homology"/>
<reference evidence="7" key="1">
    <citation type="submission" date="2023-07" db="EMBL/GenBank/DDBJ databases">
        <title>Sorghum-associated microbial communities from plants grown in Nebraska, USA.</title>
        <authorList>
            <person name="Schachtman D."/>
        </authorList>
    </citation>
    <scope>NUCLEOTIDE SEQUENCE</scope>
    <source>
        <strain evidence="7">BE80</strain>
    </source>
</reference>
<keyword evidence="2 4" id="KW-0378">Hydrolase</keyword>
<dbReference type="EC" id="3.2.1.78" evidence="7"/>
<comment type="caution">
    <text evidence="7">The sequence shown here is derived from an EMBL/GenBank/DDBJ whole genome shotgun (WGS) entry which is preliminary data.</text>
</comment>
<feature type="domain" description="Glycoside hydrolase family 5" evidence="6">
    <location>
        <begin position="47"/>
        <end position="290"/>
    </location>
</feature>
<gene>
    <name evidence="7" type="ORF">J2W91_005248</name>
</gene>
<protein>
    <submittedName>
        <fullName evidence="7">Mannan endo-1,4-beta-mannosidase</fullName>
        <ecNumber evidence="7">3.2.1.78</ecNumber>
    </submittedName>
</protein>
<dbReference type="Proteomes" id="UP001254832">
    <property type="component" value="Unassembled WGS sequence"/>
</dbReference>
<evidence type="ECO:0000256" key="2">
    <source>
        <dbReference type="ARBA" id="ARBA00022801"/>
    </source>
</evidence>
<evidence type="ECO:0000313" key="8">
    <source>
        <dbReference type="Proteomes" id="UP001254832"/>
    </source>
</evidence>
<evidence type="ECO:0000256" key="3">
    <source>
        <dbReference type="ARBA" id="ARBA00023295"/>
    </source>
</evidence>
<dbReference type="SUPFAM" id="SSF51445">
    <property type="entry name" value="(Trans)glycosidases"/>
    <property type="match status" value="1"/>
</dbReference>
<dbReference type="EMBL" id="JAVDTR010000019">
    <property type="protein sequence ID" value="MDR6726726.1"/>
    <property type="molecule type" value="Genomic_DNA"/>
</dbReference>
<evidence type="ECO:0000256" key="4">
    <source>
        <dbReference type="RuleBase" id="RU361153"/>
    </source>
</evidence>
<sequence length="342" mass="36781">MPIGCWLRKAVLLTLSFMLVSVAYSPHPASANASPVQGFYVNGTNLLDATGAPFVMRGINHAHTWFKNDLETAIPAIAATGSNTVRVVLSNGSRWTADSLADVERILALCDQYQLTVMLEVHDATGSDSIAELKKASDYFISIKQALIGKEDRVIVNIANEWYGSWGTDVWAAGYQQVIPELRQAGIRNTLVVDTAGWGQYPTAIFDKGLDVFNSDPLANTIFSIHMYEYAGGNAATVKNNIDQALAIGVPVIVGEFGFQHTSGDVDEATIMSYAQQKGVGWLAWSWYGNGGGVEYLDLNNGPAGALTGWGQTVVNGPNGTQQTSVLNRIYTTPGYQPVPAT</sequence>
<dbReference type="GO" id="GO:0009251">
    <property type="term" value="P:glucan catabolic process"/>
    <property type="evidence" value="ECO:0007669"/>
    <property type="project" value="TreeGrafter"/>
</dbReference>
<organism evidence="7 8">
    <name type="scientific">Paenibacillus amylolyticus</name>
    <dbReference type="NCBI Taxonomy" id="1451"/>
    <lineage>
        <taxon>Bacteria</taxon>
        <taxon>Bacillati</taxon>
        <taxon>Bacillota</taxon>
        <taxon>Bacilli</taxon>
        <taxon>Bacillales</taxon>
        <taxon>Paenibacillaceae</taxon>
        <taxon>Paenibacillus</taxon>
    </lineage>
</organism>
<keyword evidence="5" id="KW-0732">Signal</keyword>
<dbReference type="GO" id="GO:0016985">
    <property type="term" value="F:mannan endo-1,4-beta-mannosidase activity"/>
    <property type="evidence" value="ECO:0007669"/>
    <property type="project" value="UniProtKB-EC"/>
</dbReference>
<dbReference type="RefSeq" id="WP_310145225.1">
    <property type="nucleotide sequence ID" value="NZ_JAVDTR010000019.1"/>
</dbReference>